<reference evidence="2" key="1">
    <citation type="submission" date="2017-05" db="UniProtKB">
        <authorList>
            <consortium name="EnsemblMetazoa"/>
        </authorList>
    </citation>
    <scope>IDENTIFICATION</scope>
</reference>
<name>A0A1X7UNI3_AMPQE</name>
<protein>
    <submittedName>
        <fullName evidence="2">Uncharacterized protein</fullName>
    </submittedName>
</protein>
<feature type="chain" id="PRO_5012101072" evidence="1">
    <location>
        <begin position="18"/>
        <end position="201"/>
    </location>
</feature>
<evidence type="ECO:0000256" key="1">
    <source>
        <dbReference type="SAM" id="SignalP"/>
    </source>
</evidence>
<sequence length="201" mass="22059">MSASMLLSLVNTSVVSATNETLVRWSILEVPEEVQTIEQFFRRGVLARIAEDDSCHCDLLSAYIGRDRETLDHVDLNLPIVPVVVSFGPFLKFVVRMKESLSAGLAITEPAAGQSPGAPAPSTVFVKATNPRNKKDHLFNNIAAFLESSSAGVFESELSLGNKLVVLLRDIFWHIDGHHHIFGVCSKDTFCFSSICQLQCP</sequence>
<organism evidence="2">
    <name type="scientific">Amphimedon queenslandica</name>
    <name type="common">Sponge</name>
    <dbReference type="NCBI Taxonomy" id="400682"/>
    <lineage>
        <taxon>Eukaryota</taxon>
        <taxon>Metazoa</taxon>
        <taxon>Porifera</taxon>
        <taxon>Demospongiae</taxon>
        <taxon>Heteroscleromorpha</taxon>
        <taxon>Haplosclerida</taxon>
        <taxon>Niphatidae</taxon>
        <taxon>Amphimedon</taxon>
    </lineage>
</organism>
<keyword evidence="1" id="KW-0732">Signal</keyword>
<evidence type="ECO:0000313" key="2">
    <source>
        <dbReference type="EnsemblMetazoa" id="Aqu2.1.29206_001"/>
    </source>
</evidence>
<dbReference type="InParanoid" id="A0A1X7UNI3"/>
<feature type="signal peptide" evidence="1">
    <location>
        <begin position="1"/>
        <end position="17"/>
    </location>
</feature>
<accession>A0A1X7UNI3</accession>
<dbReference type="EnsemblMetazoa" id="Aqu2.1.29206_001">
    <property type="protein sequence ID" value="Aqu2.1.29206_001"/>
    <property type="gene ID" value="Aqu2.1.29206"/>
</dbReference>
<proteinExistence type="predicted"/>
<dbReference type="OrthoDB" id="10003658at2759"/>
<dbReference type="AlphaFoldDB" id="A0A1X7UNI3"/>